<name>A0A444ZZ54_ARAHY</name>
<evidence type="ECO:0000313" key="1">
    <source>
        <dbReference type="EMBL" id="RYR19352.1"/>
    </source>
</evidence>
<evidence type="ECO:0000313" key="2">
    <source>
        <dbReference type="Proteomes" id="UP000289738"/>
    </source>
</evidence>
<dbReference type="AlphaFoldDB" id="A0A444ZZ54"/>
<organism evidence="1 2">
    <name type="scientific">Arachis hypogaea</name>
    <name type="common">Peanut</name>
    <dbReference type="NCBI Taxonomy" id="3818"/>
    <lineage>
        <taxon>Eukaryota</taxon>
        <taxon>Viridiplantae</taxon>
        <taxon>Streptophyta</taxon>
        <taxon>Embryophyta</taxon>
        <taxon>Tracheophyta</taxon>
        <taxon>Spermatophyta</taxon>
        <taxon>Magnoliopsida</taxon>
        <taxon>eudicotyledons</taxon>
        <taxon>Gunneridae</taxon>
        <taxon>Pentapetalae</taxon>
        <taxon>rosids</taxon>
        <taxon>fabids</taxon>
        <taxon>Fabales</taxon>
        <taxon>Fabaceae</taxon>
        <taxon>Papilionoideae</taxon>
        <taxon>50 kb inversion clade</taxon>
        <taxon>dalbergioids sensu lato</taxon>
        <taxon>Dalbergieae</taxon>
        <taxon>Pterocarpus clade</taxon>
        <taxon>Arachis</taxon>
    </lineage>
</organism>
<proteinExistence type="predicted"/>
<gene>
    <name evidence="1" type="ORF">Ahy_B03g064111</name>
</gene>
<dbReference type="EMBL" id="SDMP01000013">
    <property type="protein sequence ID" value="RYR19352.1"/>
    <property type="molecule type" value="Genomic_DNA"/>
</dbReference>
<dbReference type="EMBL" id="SDMP01000013">
    <property type="protein sequence ID" value="RYR19351.1"/>
    <property type="molecule type" value="Genomic_DNA"/>
</dbReference>
<accession>A0A444ZZ54</accession>
<comment type="caution">
    <text evidence="1">The sequence shown here is derived from an EMBL/GenBank/DDBJ whole genome shotgun (WGS) entry which is preliminary data.</text>
</comment>
<protein>
    <submittedName>
        <fullName evidence="1">Uncharacterized protein</fullName>
    </submittedName>
</protein>
<dbReference type="Proteomes" id="UP000289738">
    <property type="component" value="Chromosome B03"/>
</dbReference>
<keyword evidence="2" id="KW-1185">Reference proteome</keyword>
<reference evidence="1 2" key="1">
    <citation type="submission" date="2019-01" db="EMBL/GenBank/DDBJ databases">
        <title>Sequencing of cultivated peanut Arachis hypogaea provides insights into genome evolution and oil improvement.</title>
        <authorList>
            <person name="Chen X."/>
        </authorList>
    </citation>
    <scope>NUCLEOTIDE SEQUENCE [LARGE SCALE GENOMIC DNA]</scope>
    <source>
        <strain evidence="2">cv. Fuhuasheng</strain>
        <strain evidence="1">GDAAS-fuhuasheng2018</strain>
        <tissue evidence="1">Leaves</tissue>
    </source>
</reference>
<sequence length="90" mass="10067">MIKKKESVLKTKGGRFIRSEVLGVMRGKVGAAIHKHKPTLKLLLAVLLEPSSFSRRQHEFQALSRSYSSSTLAALFQVLPHADIFKLSYS</sequence>